<evidence type="ECO:0000313" key="1">
    <source>
        <dbReference type="EMBL" id="KXT71164.1"/>
    </source>
</evidence>
<sequence>MGQVFKEIGHSPTLVVDKQEGHIVRVEVNGKRQDIFLELAEQINKRQI</sequence>
<protein>
    <submittedName>
        <fullName evidence="1">Uncharacterized protein</fullName>
    </submittedName>
</protein>
<comment type="caution">
    <text evidence="1">The sequence shown here is derived from an EMBL/GenBank/DDBJ whole genome shotgun (WGS) entry which is preliminary data.</text>
</comment>
<dbReference type="Proteomes" id="UP000070377">
    <property type="component" value="Unassembled WGS sequence"/>
</dbReference>
<reference evidence="1 2" key="1">
    <citation type="submission" date="2016-01" db="EMBL/GenBank/DDBJ databases">
        <title>Highly variable Streptococcus oralis are common among viridans streptococci isolated from primates.</title>
        <authorList>
            <person name="Denapaite D."/>
            <person name="Rieger M."/>
            <person name="Koendgen S."/>
            <person name="Brueckner R."/>
            <person name="Ochigava I."/>
            <person name="Kappeler P."/>
            <person name="Maetz-Rensing K."/>
            <person name="Leendertz F."/>
            <person name="Hakenbeck R."/>
        </authorList>
    </citation>
    <scope>NUCLEOTIDE SEQUENCE [LARGE SCALE GENOMIC DNA]</scope>
    <source>
        <strain evidence="1 2">DD08</strain>
    </source>
</reference>
<name>A0A139N5V0_STRCR</name>
<organism evidence="1 2">
    <name type="scientific">Streptococcus cristatus</name>
    <dbReference type="NCBI Taxonomy" id="45634"/>
    <lineage>
        <taxon>Bacteria</taxon>
        <taxon>Bacillati</taxon>
        <taxon>Bacillota</taxon>
        <taxon>Bacilli</taxon>
        <taxon>Lactobacillales</taxon>
        <taxon>Streptococcaceae</taxon>
        <taxon>Streptococcus</taxon>
    </lineage>
</organism>
<proteinExistence type="predicted"/>
<accession>A0A139N5V0</accession>
<dbReference type="AlphaFoldDB" id="A0A139N5V0"/>
<gene>
    <name evidence="1" type="ORF">SCRDD08_00148</name>
</gene>
<dbReference type="EMBL" id="LQRD01000011">
    <property type="protein sequence ID" value="KXT71164.1"/>
    <property type="molecule type" value="Genomic_DNA"/>
</dbReference>
<evidence type="ECO:0000313" key="2">
    <source>
        <dbReference type="Proteomes" id="UP000070377"/>
    </source>
</evidence>